<keyword evidence="1" id="KW-0812">Transmembrane</keyword>
<comment type="caution">
    <text evidence="2">The sequence shown here is derived from an EMBL/GenBank/DDBJ whole genome shotgun (WGS) entry which is preliminary data.</text>
</comment>
<evidence type="ECO:0000256" key="1">
    <source>
        <dbReference type="SAM" id="Phobius"/>
    </source>
</evidence>
<proteinExistence type="predicted"/>
<gene>
    <name evidence="2" type="ORF">N478_25950</name>
</gene>
<dbReference type="EMBL" id="AUXX01000047">
    <property type="protein sequence ID" value="KZN60852.1"/>
    <property type="molecule type" value="Genomic_DNA"/>
</dbReference>
<feature type="transmembrane region" description="Helical" evidence="1">
    <location>
        <begin position="21"/>
        <end position="38"/>
    </location>
</feature>
<accession>A0A167JB33</accession>
<evidence type="ECO:0000313" key="3">
    <source>
        <dbReference type="Proteomes" id="UP000076661"/>
    </source>
</evidence>
<protein>
    <submittedName>
        <fullName evidence="2">Uncharacterized protein</fullName>
    </submittedName>
</protein>
<keyword evidence="1" id="KW-1133">Transmembrane helix</keyword>
<evidence type="ECO:0000313" key="2">
    <source>
        <dbReference type="EMBL" id="KZN60852.1"/>
    </source>
</evidence>
<dbReference type="Proteomes" id="UP000076661">
    <property type="component" value="Unassembled WGS sequence"/>
</dbReference>
<dbReference type="AlphaFoldDB" id="A0A167JB33"/>
<name>A0A167JB33_9GAMM</name>
<sequence>MAHANMRRIQRKAHGDKMSEANYKAIGMLGIGVSGIFIRQDN</sequence>
<reference evidence="2 3" key="1">
    <citation type="submission" date="2013-07" db="EMBL/GenBank/DDBJ databases">
        <title>Comparative Genomic and Metabolomic Analysis of Twelve Strains of Pseudoalteromonas luteoviolacea.</title>
        <authorList>
            <person name="Vynne N.G."/>
            <person name="Mansson M."/>
            <person name="Gram L."/>
        </authorList>
    </citation>
    <scope>NUCLEOTIDE SEQUENCE [LARGE SCALE GENOMIC DNA]</scope>
    <source>
        <strain evidence="2 3">S4060-1</strain>
    </source>
</reference>
<organism evidence="2 3">
    <name type="scientific">Pseudoalteromonas luteoviolacea S4060-1</name>
    <dbReference type="NCBI Taxonomy" id="1365257"/>
    <lineage>
        <taxon>Bacteria</taxon>
        <taxon>Pseudomonadati</taxon>
        <taxon>Pseudomonadota</taxon>
        <taxon>Gammaproteobacteria</taxon>
        <taxon>Alteromonadales</taxon>
        <taxon>Pseudoalteromonadaceae</taxon>
        <taxon>Pseudoalteromonas</taxon>
    </lineage>
</organism>
<keyword evidence="1" id="KW-0472">Membrane</keyword>
<dbReference type="PATRIC" id="fig|1365257.3.peg.4714"/>